<proteinExistence type="predicted"/>
<dbReference type="SUPFAM" id="SSF52172">
    <property type="entry name" value="CheY-like"/>
    <property type="match status" value="1"/>
</dbReference>
<dbReference type="InterPro" id="IPR036388">
    <property type="entry name" value="WH-like_DNA-bd_sf"/>
</dbReference>
<keyword evidence="1" id="KW-0805">Transcription regulation</keyword>
<dbReference type="InterPro" id="IPR000792">
    <property type="entry name" value="Tscrpt_reg_LuxR_C"/>
</dbReference>
<evidence type="ECO:0000313" key="7">
    <source>
        <dbReference type="EMBL" id="PPA72627.1"/>
    </source>
</evidence>
<accession>A0A2S5GHV3</accession>
<dbReference type="RefSeq" id="WP_046807314.1">
    <property type="nucleotide sequence ID" value="NZ_PREU01000023.1"/>
</dbReference>
<dbReference type="OrthoDB" id="9802186at2"/>
<evidence type="ECO:0000256" key="3">
    <source>
        <dbReference type="ARBA" id="ARBA00023163"/>
    </source>
</evidence>
<evidence type="ECO:0000256" key="1">
    <source>
        <dbReference type="ARBA" id="ARBA00023015"/>
    </source>
</evidence>
<dbReference type="InterPro" id="IPR011006">
    <property type="entry name" value="CheY-like_superfamily"/>
</dbReference>
<dbReference type="PROSITE" id="PS50043">
    <property type="entry name" value="HTH_LUXR_2"/>
    <property type="match status" value="1"/>
</dbReference>
<dbReference type="InterPro" id="IPR016032">
    <property type="entry name" value="Sig_transdc_resp-reg_C-effctor"/>
</dbReference>
<dbReference type="Pfam" id="PF00072">
    <property type="entry name" value="Response_reg"/>
    <property type="match status" value="1"/>
</dbReference>
<feature type="domain" description="Response regulatory" evidence="6">
    <location>
        <begin position="18"/>
        <end position="131"/>
    </location>
</feature>
<evidence type="ECO:0000256" key="2">
    <source>
        <dbReference type="ARBA" id="ARBA00023125"/>
    </source>
</evidence>
<dbReference type="PROSITE" id="PS50110">
    <property type="entry name" value="RESPONSE_REGULATORY"/>
    <property type="match status" value="1"/>
</dbReference>
<keyword evidence="3" id="KW-0804">Transcription</keyword>
<gene>
    <name evidence="7" type="ORF">C4E15_29760</name>
</gene>
<reference evidence="7 8" key="1">
    <citation type="submission" date="2018-02" db="EMBL/GenBank/DDBJ databases">
        <title>Draft Genome of Achromobacter spanius stain 6.</title>
        <authorList>
            <person name="Gunasekera T.S."/>
            <person name="Radwan O."/>
            <person name="Ruiz O.N."/>
        </authorList>
    </citation>
    <scope>NUCLEOTIDE SEQUENCE [LARGE SCALE GENOMIC DNA]</scope>
    <source>
        <strain evidence="7 8">6</strain>
    </source>
</reference>
<keyword evidence="4" id="KW-0597">Phosphoprotein</keyword>
<dbReference type="GO" id="GO:0000160">
    <property type="term" value="P:phosphorelay signal transduction system"/>
    <property type="evidence" value="ECO:0007669"/>
    <property type="project" value="InterPro"/>
</dbReference>
<evidence type="ECO:0000313" key="8">
    <source>
        <dbReference type="Proteomes" id="UP000239990"/>
    </source>
</evidence>
<comment type="caution">
    <text evidence="7">The sequence shown here is derived from an EMBL/GenBank/DDBJ whole genome shotgun (WGS) entry which is preliminary data.</text>
</comment>
<dbReference type="EMBL" id="PREU01000023">
    <property type="protein sequence ID" value="PPA72627.1"/>
    <property type="molecule type" value="Genomic_DNA"/>
</dbReference>
<dbReference type="CDD" id="cd06170">
    <property type="entry name" value="LuxR_C_like"/>
    <property type="match status" value="1"/>
</dbReference>
<dbReference type="Proteomes" id="UP000239990">
    <property type="component" value="Unassembled WGS sequence"/>
</dbReference>
<sequence>MNPAPNPAPNRTPELSPRVYLVDDDDAVRDALALLLRSVGLASSGFADPQAFLSALPASAIGCVVLDIRMPGISGLDVLSRLADQSDLPVVMLTGHANVDLCRRAFKGGAMEFLQKPVDDDVFLDAVQAAVRTHVASRERLAVTQAAADRLARLSGREHEVLERIVRGMSNKEIAREFDLSPRTVETYRANVFAKLEADSLAQLIRQYATLLDERAPGPP</sequence>
<dbReference type="PANTHER" id="PTHR44688">
    <property type="entry name" value="DNA-BINDING TRANSCRIPTIONAL ACTIVATOR DEVR_DOSR"/>
    <property type="match status" value="1"/>
</dbReference>
<dbReference type="Gene3D" id="1.10.10.10">
    <property type="entry name" value="Winged helix-like DNA-binding domain superfamily/Winged helix DNA-binding domain"/>
    <property type="match status" value="1"/>
</dbReference>
<dbReference type="InterPro" id="IPR001789">
    <property type="entry name" value="Sig_transdc_resp-reg_receiver"/>
</dbReference>
<dbReference type="PANTHER" id="PTHR44688:SF16">
    <property type="entry name" value="DNA-BINDING TRANSCRIPTIONAL ACTIVATOR DEVR_DOSR"/>
    <property type="match status" value="1"/>
</dbReference>
<dbReference type="GO" id="GO:0006355">
    <property type="term" value="P:regulation of DNA-templated transcription"/>
    <property type="evidence" value="ECO:0007669"/>
    <property type="project" value="InterPro"/>
</dbReference>
<dbReference type="SUPFAM" id="SSF46894">
    <property type="entry name" value="C-terminal effector domain of the bipartite response regulators"/>
    <property type="match status" value="1"/>
</dbReference>
<name>A0A2S5GHV3_9BURK</name>
<keyword evidence="2 7" id="KW-0238">DNA-binding</keyword>
<dbReference type="PRINTS" id="PR00038">
    <property type="entry name" value="HTHLUXR"/>
</dbReference>
<organism evidence="7 8">
    <name type="scientific">Achromobacter spanius</name>
    <dbReference type="NCBI Taxonomy" id="217203"/>
    <lineage>
        <taxon>Bacteria</taxon>
        <taxon>Pseudomonadati</taxon>
        <taxon>Pseudomonadota</taxon>
        <taxon>Betaproteobacteria</taxon>
        <taxon>Burkholderiales</taxon>
        <taxon>Alcaligenaceae</taxon>
        <taxon>Achromobacter</taxon>
    </lineage>
</organism>
<dbReference type="PROSITE" id="PS00622">
    <property type="entry name" value="HTH_LUXR_1"/>
    <property type="match status" value="1"/>
</dbReference>
<dbReference type="SMART" id="SM00448">
    <property type="entry name" value="REC"/>
    <property type="match status" value="1"/>
</dbReference>
<dbReference type="SMART" id="SM00421">
    <property type="entry name" value="HTH_LUXR"/>
    <property type="match status" value="1"/>
</dbReference>
<evidence type="ECO:0000259" key="6">
    <source>
        <dbReference type="PROSITE" id="PS50110"/>
    </source>
</evidence>
<dbReference type="AlphaFoldDB" id="A0A2S5GHV3"/>
<protein>
    <submittedName>
        <fullName evidence="7">DNA-binding response regulator</fullName>
    </submittedName>
</protein>
<evidence type="ECO:0000259" key="5">
    <source>
        <dbReference type="PROSITE" id="PS50043"/>
    </source>
</evidence>
<feature type="modified residue" description="4-aspartylphosphate" evidence="4">
    <location>
        <position position="67"/>
    </location>
</feature>
<feature type="domain" description="HTH luxR-type" evidence="5">
    <location>
        <begin position="147"/>
        <end position="212"/>
    </location>
</feature>
<dbReference type="Pfam" id="PF00196">
    <property type="entry name" value="GerE"/>
    <property type="match status" value="1"/>
</dbReference>
<dbReference type="Gene3D" id="3.40.50.2300">
    <property type="match status" value="1"/>
</dbReference>
<evidence type="ECO:0000256" key="4">
    <source>
        <dbReference type="PROSITE-ProRule" id="PRU00169"/>
    </source>
</evidence>
<dbReference type="GO" id="GO:0003677">
    <property type="term" value="F:DNA binding"/>
    <property type="evidence" value="ECO:0007669"/>
    <property type="project" value="UniProtKB-KW"/>
</dbReference>